<feature type="compositionally biased region" description="Low complexity" evidence="1">
    <location>
        <begin position="388"/>
        <end position="399"/>
    </location>
</feature>
<evidence type="ECO:0000313" key="2">
    <source>
        <dbReference type="EMBL" id="CAD6195983.1"/>
    </source>
</evidence>
<evidence type="ECO:0000256" key="1">
    <source>
        <dbReference type="SAM" id="MobiDB-lite"/>
    </source>
</evidence>
<gene>
    <name evidence="2" type="ORF">CAUJ_LOCUS11900</name>
</gene>
<keyword evidence="3" id="KW-1185">Reference proteome</keyword>
<organism evidence="2 3">
    <name type="scientific">Caenorhabditis auriculariae</name>
    <dbReference type="NCBI Taxonomy" id="2777116"/>
    <lineage>
        <taxon>Eukaryota</taxon>
        <taxon>Metazoa</taxon>
        <taxon>Ecdysozoa</taxon>
        <taxon>Nematoda</taxon>
        <taxon>Chromadorea</taxon>
        <taxon>Rhabditida</taxon>
        <taxon>Rhabditina</taxon>
        <taxon>Rhabditomorpha</taxon>
        <taxon>Rhabditoidea</taxon>
        <taxon>Rhabditidae</taxon>
        <taxon>Peloderinae</taxon>
        <taxon>Caenorhabditis</taxon>
    </lineage>
</organism>
<dbReference type="Proteomes" id="UP000835052">
    <property type="component" value="Unassembled WGS sequence"/>
</dbReference>
<dbReference type="AlphaFoldDB" id="A0A8S1HNX9"/>
<feature type="region of interest" description="Disordered" evidence="1">
    <location>
        <begin position="505"/>
        <end position="563"/>
    </location>
</feature>
<name>A0A8S1HNX9_9PELO</name>
<feature type="region of interest" description="Disordered" evidence="1">
    <location>
        <begin position="382"/>
        <end position="420"/>
    </location>
</feature>
<dbReference type="EMBL" id="CAJGYM010000064">
    <property type="protein sequence ID" value="CAD6195983.1"/>
    <property type="molecule type" value="Genomic_DNA"/>
</dbReference>
<comment type="caution">
    <text evidence="2">The sequence shown here is derived from an EMBL/GenBank/DDBJ whole genome shotgun (WGS) entry which is preliminary data.</text>
</comment>
<sequence length="563" mass="62442">MNSTYILLIPTTRMTQAANECQPDFHITNLYSCTDPSGPACRGEDHKCQGKTCCTFRPASSTFQKWAGSSGVDITAEEPLKDCLKNGDCDQAHFCDTVFSMTDKMNSKPYLTNNKLRRQLCYPMPKIVGDPKIKGVDKIGMKVCSTLKECDEPEICLPLARDVYDSTENKFHTGFMEKPRFLKKESIVKNKQTVRKKKFRKNKKDMAKYEMWVSITCKRFNSTNGFISAGKGVCFQANLFCATGLRAFQPKFSSNGQALCGRYAEAKTSNSIDICCRECSLAIRESRKLPSGFNATGSGRSCVTSENCGFAEFCDKTTNIFNGLGAIDDSGDNKTALRFCYPVPIEYFFVDAKNEKRVCASDIECSPHGTCRTIKVMLGSPKPRIDPTTKATTTSKSPPFVTSHPKEVTPNLPVDSSDPGKDKLIEELTILEKECRKKLANIGFLVQIEVEEKDNPIEKVIYDPSDNEQFEVGTEIDEIEAASSTVASVQGTTGKKTPMEMKAQNHFAPNSKDSVAKKSTPGLNIYHGNSSSKERLDSLSTLTKKGQRQASSRPQSSRRDRSH</sequence>
<reference evidence="2" key="1">
    <citation type="submission" date="2020-10" db="EMBL/GenBank/DDBJ databases">
        <authorList>
            <person name="Kikuchi T."/>
        </authorList>
    </citation>
    <scope>NUCLEOTIDE SEQUENCE</scope>
    <source>
        <strain evidence="2">NKZ352</strain>
    </source>
</reference>
<proteinExistence type="predicted"/>
<accession>A0A8S1HNX9</accession>
<protein>
    <submittedName>
        <fullName evidence="2">Uncharacterized protein</fullName>
    </submittedName>
</protein>
<evidence type="ECO:0000313" key="3">
    <source>
        <dbReference type="Proteomes" id="UP000835052"/>
    </source>
</evidence>